<name>A0A094J297_9BACL</name>
<accession>A0A094J297</accession>
<protein>
    <submittedName>
        <fullName evidence="1">Uncharacterized protein</fullName>
    </submittedName>
</protein>
<gene>
    <name evidence="1" type="ORF">JS44_15485</name>
</gene>
<dbReference type="AlphaFoldDB" id="A0A094J297"/>
<organism evidence="1">
    <name type="scientific">Anoxybacillus flavithermus</name>
    <dbReference type="NCBI Taxonomy" id="33934"/>
    <lineage>
        <taxon>Bacteria</taxon>
        <taxon>Bacillati</taxon>
        <taxon>Bacillota</taxon>
        <taxon>Bacilli</taxon>
        <taxon>Bacillales</taxon>
        <taxon>Anoxybacillaceae</taxon>
        <taxon>Anoxybacillus</taxon>
    </lineage>
</organism>
<comment type="caution">
    <text evidence="1">The sequence shown here is derived from an EMBL/GenBank/DDBJ whole genome shotgun (WGS) entry which is preliminary data.</text>
</comment>
<reference evidence="1" key="1">
    <citation type="submission" date="2014-08" db="EMBL/GenBank/DDBJ databases">
        <title>Fullgenome sequencing of Anoxybacillus sp.25 isolate from Garga hot-spring Russia.</title>
        <authorList>
            <person name="Rozanov A.S."/>
            <person name="Kotenko A.V."/>
            <person name="Malup T.K."/>
            <person name="Peltek S.E."/>
        </authorList>
    </citation>
    <scope>NUCLEOTIDE SEQUENCE [LARGE SCALE GENOMIC DNA]</scope>
    <source>
        <strain evidence="1">25</strain>
    </source>
</reference>
<proteinExistence type="predicted"/>
<evidence type="ECO:0000313" key="1">
    <source>
        <dbReference type="EMBL" id="KFZ32179.1"/>
    </source>
</evidence>
<dbReference type="EMBL" id="JPZO01000149">
    <property type="protein sequence ID" value="KFZ32179.1"/>
    <property type="molecule type" value="Genomic_DNA"/>
</dbReference>
<sequence>MGENKMKGIAFFALKEGLHHVGMMNTRIVQHKHDESVGIFLFQQAQKSRNVSALADDAR</sequence>